<feature type="transmembrane region" description="Helical" evidence="1">
    <location>
        <begin position="495"/>
        <end position="518"/>
    </location>
</feature>
<organism evidence="3 4">
    <name type="scientific">Tritrichomonas musculus</name>
    <dbReference type="NCBI Taxonomy" id="1915356"/>
    <lineage>
        <taxon>Eukaryota</taxon>
        <taxon>Metamonada</taxon>
        <taxon>Parabasalia</taxon>
        <taxon>Tritrichomonadida</taxon>
        <taxon>Tritrichomonadidae</taxon>
        <taxon>Tritrichomonas</taxon>
    </lineage>
</organism>
<comment type="caution">
    <text evidence="3">The sequence shown here is derived from an EMBL/GenBank/DDBJ whole genome shotgun (WGS) entry which is preliminary data.</text>
</comment>
<dbReference type="PANTHER" id="PTHR34730:SF1">
    <property type="entry name" value="PARAQUAT-INDUCIBLE PROTEIN A"/>
    <property type="match status" value="1"/>
</dbReference>
<evidence type="ECO:0000313" key="4">
    <source>
        <dbReference type="Proteomes" id="UP001470230"/>
    </source>
</evidence>
<feature type="transmembrane region" description="Helical" evidence="1">
    <location>
        <begin position="862"/>
        <end position="889"/>
    </location>
</feature>
<protein>
    <recommendedName>
        <fullName evidence="5">Lipid-binding serum glycoprotein C-terminal domain-containing protein</fullName>
    </recommendedName>
</protein>
<proteinExistence type="predicted"/>
<dbReference type="InterPro" id="IPR017943">
    <property type="entry name" value="Bactericidal_perm-incr_a/b_dom"/>
</dbReference>
<dbReference type="Gene3D" id="3.15.10.10">
    <property type="entry name" value="Bactericidal permeability-increasing protein, domain 1"/>
    <property type="match status" value="1"/>
</dbReference>
<dbReference type="SUPFAM" id="SSF55394">
    <property type="entry name" value="Bactericidal permeability-increasing protein, BPI"/>
    <property type="match status" value="1"/>
</dbReference>
<dbReference type="Proteomes" id="UP001470230">
    <property type="component" value="Unassembled WGS sequence"/>
</dbReference>
<reference evidence="3 4" key="1">
    <citation type="submission" date="2024-04" db="EMBL/GenBank/DDBJ databases">
        <title>Tritrichomonas musculus Genome.</title>
        <authorList>
            <person name="Alves-Ferreira E."/>
            <person name="Grigg M."/>
            <person name="Lorenzi H."/>
            <person name="Galac M."/>
        </authorList>
    </citation>
    <scope>NUCLEOTIDE SEQUENCE [LARGE SCALE GENOMIC DNA]</scope>
    <source>
        <strain evidence="3 4">EAF2021</strain>
    </source>
</reference>
<keyword evidence="1" id="KW-0472">Membrane</keyword>
<feature type="transmembrane region" description="Helical" evidence="1">
    <location>
        <begin position="968"/>
        <end position="988"/>
    </location>
</feature>
<feature type="transmembrane region" description="Helical" evidence="1">
    <location>
        <begin position="791"/>
        <end position="815"/>
    </location>
</feature>
<accession>A0ABR2IP81</accession>
<feature type="signal peptide" evidence="2">
    <location>
        <begin position="1"/>
        <end position="20"/>
    </location>
</feature>
<keyword evidence="4" id="KW-1185">Reference proteome</keyword>
<dbReference type="PANTHER" id="PTHR34730">
    <property type="entry name" value="UNNAMED PRODUCT"/>
    <property type="match status" value="1"/>
</dbReference>
<dbReference type="EMBL" id="JAPFFF010000015">
    <property type="protein sequence ID" value="KAK8866719.1"/>
    <property type="molecule type" value="Genomic_DNA"/>
</dbReference>
<sequence length="1027" mass="117303">MNGLNLLLGISSLLFNGSYNDICDFDCWLRNLVIHVPTISSSVPLIQSNISVDNMVIRDMSISKIYTSFYPHEDKIEDGLKIDLNITASLTSDLLLSGFFNIGGDISVTASSIYLSFAFKFIKDPINNLITNVSFYNDDSCSVKIGDLKLDMNFDSKIAQSVFDILHSFIIREIKSLAPNLICNSVKPLIKEKGSQLFQFVGDIIRPYLNGSHPIDIPINPDIMADLRKSQLIDLIRFVLTNLTNQDGPINLNNLVNRFSDGTGIFTYHDIANLFGLSPTLAFNIPISSSDLNANITLGIEDFVLSDLNTWSDFIIFEPISEYVLDSRTLLNKFGFNVTFTINVSAKGEVQSLDLTERAFLHAYVENSSLDFMLQYATIQGTGQNYTSAQCTDVNCILKLASEEGTGVKMLQLNTSIGEFDLEDAEGTHEEYVQEFINTIIKFFIYNYRNQIPVFFNGFINEYGIYYMNNMINTTLRTTDCQPLQDPPYQPINILVSWISLGMLLFSIIAVLFLYYLIKWQKINHRKQRENQPITTLSLSTSSSGEKAQFEEVIYESKWLTFWREDNDASLFMHPKVPLWVRLLMPVLIMSNISLFLSANASYGGSVFIKILLGGDKYIEMPSMFNFGLINSIRDMWKAGTYVLSLIVLCMSCIWPYSKLILMFIVWFIPATILHRVHRERILRLLDELGKWSLLDSYFMIMMVVSFHFILTFPIVNQDAIVDPNIVYVWVLPCYGFIGLIGGTIYSLALSHIICYLDRHVNKPENQKEVDEQKSKKKVCVFTRQNISTKIILIIFLLCQLIVFCIGISCNSFSFEFVGLTGWALDILKIPNKSHYTVIQLAYKFPTGCEFPNSASVRFIQVIYWITAIIVPMLHILGLAATLLFPMNLKQLDFMYNAIEILYAWSCLDVFVVSLIVTMFQITRFTNWMVGDRCDFIDEILKLFFNHEKYIEGHYKCFEVLTVFEKGTFLLVSAAVINTIAHVWINILTRRVLKNDEEIESYVPIADRPENLLESNEYTNVNNNLNE</sequence>
<feature type="transmembrane region" description="Helical" evidence="1">
    <location>
        <begin position="901"/>
        <end position="922"/>
    </location>
</feature>
<keyword evidence="2" id="KW-0732">Signal</keyword>
<evidence type="ECO:0000256" key="2">
    <source>
        <dbReference type="SAM" id="SignalP"/>
    </source>
</evidence>
<keyword evidence="1" id="KW-1133">Transmembrane helix</keyword>
<feature type="chain" id="PRO_5045044241" description="Lipid-binding serum glycoprotein C-terminal domain-containing protein" evidence="2">
    <location>
        <begin position="21"/>
        <end position="1027"/>
    </location>
</feature>
<name>A0ABR2IP81_9EUKA</name>
<evidence type="ECO:0000256" key="1">
    <source>
        <dbReference type="SAM" id="Phobius"/>
    </source>
</evidence>
<dbReference type="Pfam" id="PF04403">
    <property type="entry name" value="PqiA"/>
    <property type="match status" value="2"/>
</dbReference>
<feature type="transmembrane region" description="Helical" evidence="1">
    <location>
        <begin position="728"/>
        <end position="757"/>
    </location>
</feature>
<dbReference type="InterPro" id="IPR007498">
    <property type="entry name" value="PqiA-like"/>
</dbReference>
<feature type="transmembrane region" description="Helical" evidence="1">
    <location>
        <begin position="579"/>
        <end position="597"/>
    </location>
</feature>
<evidence type="ECO:0008006" key="5">
    <source>
        <dbReference type="Google" id="ProtNLM"/>
    </source>
</evidence>
<feature type="transmembrane region" description="Helical" evidence="1">
    <location>
        <begin position="698"/>
        <end position="716"/>
    </location>
</feature>
<gene>
    <name evidence="3" type="ORF">M9Y10_009686</name>
</gene>
<keyword evidence="1" id="KW-0812">Transmembrane</keyword>
<evidence type="ECO:0000313" key="3">
    <source>
        <dbReference type="EMBL" id="KAK8866719.1"/>
    </source>
</evidence>